<dbReference type="SUPFAM" id="SSF54427">
    <property type="entry name" value="NTF2-like"/>
    <property type="match status" value="1"/>
</dbReference>
<proteinExistence type="predicted"/>
<dbReference type="AlphaFoldDB" id="A0A8J8BFW0"/>
<dbReference type="Pfam" id="PF12680">
    <property type="entry name" value="SnoaL_2"/>
    <property type="match status" value="1"/>
</dbReference>
<evidence type="ECO:0000313" key="2">
    <source>
        <dbReference type="EMBL" id="MBS2966546.1"/>
    </source>
</evidence>
<dbReference type="EMBL" id="JAGSXH010000162">
    <property type="protein sequence ID" value="MBS2966546.1"/>
    <property type="molecule type" value="Genomic_DNA"/>
</dbReference>
<feature type="domain" description="SnoaL-like" evidence="1">
    <location>
        <begin position="8"/>
        <end position="108"/>
    </location>
</feature>
<reference evidence="2" key="1">
    <citation type="submission" date="2021-04" db="EMBL/GenBank/DDBJ databases">
        <title>Genome based classification of Actinospica acidithermotolerans sp. nov., an actinobacterium isolated from an Indonesian hot spring.</title>
        <authorList>
            <person name="Kusuma A.B."/>
            <person name="Putra K.E."/>
            <person name="Nafisah S."/>
            <person name="Loh J."/>
            <person name="Nouioui I."/>
            <person name="Goodfellow M."/>
        </authorList>
    </citation>
    <scope>NUCLEOTIDE SEQUENCE</scope>
    <source>
        <strain evidence="2">DSM 45618</strain>
    </source>
</reference>
<sequence>MSQEIDLVARFFSASENSQIEAALDCFAEGGVWIDPTGKVYAGAEIEPYLKQQIDLLHEFHSKGISVNYTPLTQEGDRVYIGATVNEADGTEIRRFVDVFVMRDGKIAIKDVFAK</sequence>
<name>A0A8J8BFW0_9ACTN</name>
<keyword evidence="3" id="KW-1185">Reference proteome</keyword>
<dbReference type="InterPro" id="IPR037401">
    <property type="entry name" value="SnoaL-like"/>
</dbReference>
<gene>
    <name evidence="2" type="ORF">KGA66_26135</name>
</gene>
<comment type="caution">
    <text evidence="2">The sequence shown here is derived from an EMBL/GenBank/DDBJ whole genome shotgun (WGS) entry which is preliminary data.</text>
</comment>
<dbReference type="Gene3D" id="3.10.450.50">
    <property type="match status" value="1"/>
</dbReference>
<accession>A0A8J8BFW0</accession>
<protein>
    <submittedName>
        <fullName evidence="2">Nuclear transport factor 2 family protein</fullName>
    </submittedName>
</protein>
<evidence type="ECO:0000313" key="3">
    <source>
        <dbReference type="Proteomes" id="UP000677913"/>
    </source>
</evidence>
<organism evidence="2 3">
    <name type="scientific">Actinocrinis puniceicyclus</name>
    <dbReference type="NCBI Taxonomy" id="977794"/>
    <lineage>
        <taxon>Bacteria</taxon>
        <taxon>Bacillati</taxon>
        <taxon>Actinomycetota</taxon>
        <taxon>Actinomycetes</taxon>
        <taxon>Catenulisporales</taxon>
        <taxon>Actinospicaceae</taxon>
        <taxon>Actinocrinis</taxon>
    </lineage>
</organism>
<dbReference type="Proteomes" id="UP000677913">
    <property type="component" value="Unassembled WGS sequence"/>
</dbReference>
<dbReference type="RefSeq" id="WP_211471726.1">
    <property type="nucleotide sequence ID" value="NZ_JAGSXH010000162.1"/>
</dbReference>
<dbReference type="InterPro" id="IPR032710">
    <property type="entry name" value="NTF2-like_dom_sf"/>
</dbReference>
<evidence type="ECO:0000259" key="1">
    <source>
        <dbReference type="Pfam" id="PF12680"/>
    </source>
</evidence>